<keyword evidence="3" id="KW-0813">Transport</keyword>
<evidence type="ECO:0000256" key="8">
    <source>
        <dbReference type="SAM" id="MobiDB-lite"/>
    </source>
</evidence>
<dbReference type="InterPro" id="IPR007208">
    <property type="entry name" value="MrpF/PhaF-like"/>
</dbReference>
<evidence type="ECO:0000256" key="2">
    <source>
        <dbReference type="ARBA" id="ARBA00009212"/>
    </source>
</evidence>
<keyword evidence="7 9" id="KW-0472">Membrane</keyword>
<reference evidence="10 11" key="1">
    <citation type="submission" date="2024-09" db="EMBL/GenBank/DDBJ databases">
        <authorList>
            <person name="Sun Q."/>
            <person name="Mori K."/>
        </authorList>
    </citation>
    <scope>NUCLEOTIDE SEQUENCE [LARGE SCALE GENOMIC DNA]</scope>
    <source>
        <strain evidence="10 11">JCM 11683</strain>
    </source>
</reference>
<sequence length="173" mass="18050">MMIAAVIAGLLFAAAVYITIIRMIKGPSILDRMISTDVLLATMLCGFGGFIVVTGRTDLLPAMLVLASLGFVGSVAVSRYVSRSESRTPVIGESRTAARAHEHALSESHVPGQHQVGPLFASDAEAVVEHPAAQAHADGDVGADVTELHDPAVDVEARPAADVDAPKGDENDR</sequence>
<dbReference type="RefSeq" id="WP_376838379.1">
    <property type="nucleotide sequence ID" value="NZ_JBHMAU010000024.1"/>
</dbReference>
<protein>
    <submittedName>
        <fullName evidence="10">Monovalent cation/H+ antiporter complex subunit F</fullName>
    </submittedName>
</protein>
<keyword evidence="4" id="KW-1003">Cell membrane</keyword>
<evidence type="ECO:0000256" key="7">
    <source>
        <dbReference type="ARBA" id="ARBA00023136"/>
    </source>
</evidence>
<proteinExistence type="inferred from homology"/>
<evidence type="ECO:0000313" key="10">
    <source>
        <dbReference type="EMBL" id="MFB9775334.1"/>
    </source>
</evidence>
<evidence type="ECO:0000256" key="1">
    <source>
        <dbReference type="ARBA" id="ARBA00004651"/>
    </source>
</evidence>
<keyword evidence="5 9" id="KW-0812">Transmembrane</keyword>
<evidence type="ECO:0000256" key="6">
    <source>
        <dbReference type="ARBA" id="ARBA00022989"/>
    </source>
</evidence>
<feature type="transmembrane region" description="Helical" evidence="9">
    <location>
        <begin position="6"/>
        <end position="24"/>
    </location>
</feature>
<keyword evidence="6 9" id="KW-1133">Transmembrane helix</keyword>
<comment type="subcellular location">
    <subcellularLocation>
        <location evidence="1">Cell membrane</location>
        <topology evidence="1">Multi-pass membrane protein</topology>
    </subcellularLocation>
</comment>
<evidence type="ECO:0000313" key="11">
    <source>
        <dbReference type="Proteomes" id="UP001589707"/>
    </source>
</evidence>
<dbReference type="PANTHER" id="PTHR34702:SF1">
    <property type="entry name" value="NA(+)_H(+) ANTIPORTER SUBUNIT F"/>
    <property type="match status" value="1"/>
</dbReference>
<evidence type="ECO:0000256" key="4">
    <source>
        <dbReference type="ARBA" id="ARBA00022475"/>
    </source>
</evidence>
<evidence type="ECO:0000256" key="5">
    <source>
        <dbReference type="ARBA" id="ARBA00022692"/>
    </source>
</evidence>
<name>A0ABV5WYT7_9MICO</name>
<feature type="region of interest" description="Disordered" evidence="8">
    <location>
        <begin position="91"/>
        <end position="113"/>
    </location>
</feature>
<keyword evidence="11" id="KW-1185">Reference proteome</keyword>
<dbReference type="EMBL" id="JBHMAU010000024">
    <property type="protein sequence ID" value="MFB9775334.1"/>
    <property type="molecule type" value="Genomic_DNA"/>
</dbReference>
<gene>
    <name evidence="10" type="ORF">ACFFN1_02735</name>
</gene>
<dbReference type="PANTHER" id="PTHR34702">
    <property type="entry name" value="NA(+)/H(+) ANTIPORTER SUBUNIT F1"/>
    <property type="match status" value="1"/>
</dbReference>
<organism evidence="10 11">
    <name type="scientific">Brevibacterium otitidis</name>
    <dbReference type="NCBI Taxonomy" id="53364"/>
    <lineage>
        <taxon>Bacteria</taxon>
        <taxon>Bacillati</taxon>
        <taxon>Actinomycetota</taxon>
        <taxon>Actinomycetes</taxon>
        <taxon>Micrococcales</taxon>
        <taxon>Brevibacteriaceae</taxon>
        <taxon>Brevibacterium</taxon>
    </lineage>
</organism>
<feature type="region of interest" description="Disordered" evidence="8">
    <location>
        <begin position="146"/>
        <end position="173"/>
    </location>
</feature>
<comment type="similarity">
    <text evidence="2">Belongs to the CPA3 antiporters (TC 2.A.63) subunit F family.</text>
</comment>
<dbReference type="Pfam" id="PF04066">
    <property type="entry name" value="MrpF_PhaF"/>
    <property type="match status" value="1"/>
</dbReference>
<evidence type="ECO:0000256" key="9">
    <source>
        <dbReference type="SAM" id="Phobius"/>
    </source>
</evidence>
<evidence type="ECO:0000256" key="3">
    <source>
        <dbReference type="ARBA" id="ARBA00022448"/>
    </source>
</evidence>
<dbReference type="Proteomes" id="UP001589707">
    <property type="component" value="Unassembled WGS sequence"/>
</dbReference>
<feature type="transmembrane region" description="Helical" evidence="9">
    <location>
        <begin position="59"/>
        <end position="77"/>
    </location>
</feature>
<comment type="caution">
    <text evidence="10">The sequence shown here is derived from an EMBL/GenBank/DDBJ whole genome shotgun (WGS) entry which is preliminary data.</text>
</comment>
<accession>A0ABV5WYT7</accession>
<feature type="transmembrane region" description="Helical" evidence="9">
    <location>
        <begin position="36"/>
        <end position="53"/>
    </location>
</feature>